<evidence type="ECO:0000313" key="1">
    <source>
        <dbReference type="EMBL" id="MBW86423.1"/>
    </source>
</evidence>
<protein>
    <submittedName>
        <fullName evidence="1">Uncharacterized protein</fullName>
    </submittedName>
</protein>
<dbReference type="EMBL" id="GGEC01005940">
    <property type="protein sequence ID" value="MBW86423.1"/>
    <property type="molecule type" value="Transcribed_RNA"/>
</dbReference>
<proteinExistence type="predicted"/>
<name>A0A2P2IYW6_RHIMU</name>
<sequence length="28" mass="3211">MPKSTLKASKRSENSILIHEKIELNTKN</sequence>
<reference evidence="1" key="1">
    <citation type="submission" date="2018-02" db="EMBL/GenBank/DDBJ databases">
        <title>Rhizophora mucronata_Transcriptome.</title>
        <authorList>
            <person name="Meera S.P."/>
            <person name="Sreeshan A."/>
            <person name="Augustine A."/>
        </authorList>
    </citation>
    <scope>NUCLEOTIDE SEQUENCE</scope>
    <source>
        <tissue evidence="1">Leaf</tissue>
    </source>
</reference>
<organism evidence="1">
    <name type="scientific">Rhizophora mucronata</name>
    <name type="common">Asiatic mangrove</name>
    <dbReference type="NCBI Taxonomy" id="61149"/>
    <lineage>
        <taxon>Eukaryota</taxon>
        <taxon>Viridiplantae</taxon>
        <taxon>Streptophyta</taxon>
        <taxon>Embryophyta</taxon>
        <taxon>Tracheophyta</taxon>
        <taxon>Spermatophyta</taxon>
        <taxon>Magnoliopsida</taxon>
        <taxon>eudicotyledons</taxon>
        <taxon>Gunneridae</taxon>
        <taxon>Pentapetalae</taxon>
        <taxon>rosids</taxon>
        <taxon>fabids</taxon>
        <taxon>Malpighiales</taxon>
        <taxon>Rhizophoraceae</taxon>
        <taxon>Rhizophora</taxon>
    </lineage>
</organism>
<dbReference type="AlphaFoldDB" id="A0A2P2IYW6"/>
<accession>A0A2P2IYW6</accession>